<feature type="domain" description="Galactosyltransferase C-terminal" evidence="2">
    <location>
        <begin position="180"/>
        <end position="236"/>
    </location>
</feature>
<dbReference type="Gene3D" id="3.90.550.10">
    <property type="entry name" value="Spore Coat Polysaccharide Biosynthesis Protein SpsA, Chain A"/>
    <property type="match status" value="1"/>
</dbReference>
<dbReference type="Pfam" id="PF02709">
    <property type="entry name" value="Glyco_transf_7C"/>
    <property type="match status" value="1"/>
</dbReference>
<dbReference type="SUPFAM" id="SSF53448">
    <property type="entry name" value="Nucleotide-diphospho-sugar transferases"/>
    <property type="match status" value="1"/>
</dbReference>
<evidence type="ECO:0000259" key="1">
    <source>
        <dbReference type="Pfam" id="PF00535"/>
    </source>
</evidence>
<accession>A0A837GBW7</accession>
<sequence>MLISIIIPTYNCANLLEKTLESLCQQSLQTECFEVIVADDGSSDNTEELVKSFASRLNIGYCFQPDLGFRAASARNLGSQQAVGEYLFYLDSGVVLEQHALQIHLAEMERNPDHIQIGFCHGFEEHFVANNTFSQLLDSNDFNTLFDSLTQQDSNLDCRQQLLNQIGHMRGFDTHPWLFFWGGHLFGKTSDFVEAGGFDENFTHWGGEDVELGLRLFNAGHKFTLLLDAKAYHIPHPKADTAGSEATHNNCHYIHDKHQLPITKRMLAESWEDIVRSVS</sequence>
<dbReference type="InterPro" id="IPR001173">
    <property type="entry name" value="Glyco_trans_2-like"/>
</dbReference>
<evidence type="ECO:0000259" key="2">
    <source>
        <dbReference type="Pfam" id="PF02709"/>
    </source>
</evidence>
<gene>
    <name evidence="3" type="ORF">TW71_02070</name>
</gene>
<proteinExistence type="predicted"/>
<dbReference type="AlphaFoldDB" id="A0A837GBW7"/>
<dbReference type="InterPro" id="IPR029044">
    <property type="entry name" value="Nucleotide-diphossugar_trans"/>
</dbReference>
<evidence type="ECO:0000313" key="3">
    <source>
        <dbReference type="EMBL" id="KJY77842.1"/>
    </source>
</evidence>
<dbReference type="PANTHER" id="PTHR43685:SF3">
    <property type="entry name" value="SLR2126 PROTEIN"/>
    <property type="match status" value="1"/>
</dbReference>
<protein>
    <submittedName>
        <fullName evidence="3">Two-domain glycosyltransferase</fullName>
    </submittedName>
</protein>
<dbReference type="InterPro" id="IPR027791">
    <property type="entry name" value="Galactosyl_T_C"/>
</dbReference>
<dbReference type="Pfam" id="PF00535">
    <property type="entry name" value="Glycos_transf_2"/>
    <property type="match status" value="1"/>
</dbReference>
<dbReference type="InterPro" id="IPR050834">
    <property type="entry name" value="Glycosyltransf_2"/>
</dbReference>
<name>A0A837GBW7_9VIBR</name>
<feature type="domain" description="Glycosyltransferase 2-like" evidence="1">
    <location>
        <begin position="4"/>
        <end position="136"/>
    </location>
</feature>
<organism evidence="3">
    <name type="scientific">Vibrio coralliilyticus</name>
    <dbReference type="NCBI Taxonomy" id="190893"/>
    <lineage>
        <taxon>Bacteria</taxon>
        <taxon>Pseudomonadati</taxon>
        <taxon>Pseudomonadota</taxon>
        <taxon>Gammaproteobacteria</taxon>
        <taxon>Vibrionales</taxon>
        <taxon>Vibrionaceae</taxon>
        <taxon>Vibrio</taxon>
    </lineage>
</organism>
<reference evidence="3" key="1">
    <citation type="journal article" date="2015" name="BMC Genomics">
        <title>Genome mining reveals unlocked bioactive potential of marine Gram-negative bacteria.</title>
        <authorList>
            <person name="Machado H."/>
            <person name="Sonnenschein E.C."/>
            <person name="Melchiorsen J."/>
            <person name="Gram L."/>
        </authorList>
    </citation>
    <scope>NUCLEOTIDE SEQUENCE</scope>
    <source>
        <strain evidence="3">S2052</strain>
    </source>
</reference>
<dbReference type="RefSeq" id="WP_045984820.1">
    <property type="nucleotide sequence ID" value="NZ_CP063051.1"/>
</dbReference>
<comment type="caution">
    <text evidence="3">The sequence shown here is derived from an EMBL/GenBank/DDBJ whole genome shotgun (WGS) entry which is preliminary data.</text>
</comment>
<keyword evidence="3" id="KW-0808">Transferase</keyword>
<dbReference type="EMBL" id="JXXR01000001">
    <property type="protein sequence ID" value="KJY77842.1"/>
    <property type="molecule type" value="Genomic_DNA"/>
</dbReference>
<dbReference type="PANTHER" id="PTHR43685">
    <property type="entry name" value="GLYCOSYLTRANSFERASE"/>
    <property type="match status" value="1"/>
</dbReference>
<dbReference type="GO" id="GO:0016740">
    <property type="term" value="F:transferase activity"/>
    <property type="evidence" value="ECO:0007669"/>
    <property type="project" value="UniProtKB-KW"/>
</dbReference>